<feature type="transmembrane region" description="Helical" evidence="1">
    <location>
        <begin position="74"/>
        <end position="92"/>
    </location>
</feature>
<dbReference type="RefSeq" id="WP_256945098.1">
    <property type="nucleotide sequence ID" value="NZ_JANHNZ010000004.1"/>
</dbReference>
<feature type="transmembrane region" description="Helical" evidence="1">
    <location>
        <begin position="151"/>
        <end position="172"/>
    </location>
</feature>
<keyword evidence="3" id="KW-1185">Reference proteome</keyword>
<reference evidence="2" key="2">
    <citation type="journal article" date="2023" name="Curr. Microbiol.">
        <title>Granulicatella seriolae sp. nov., a Novel Facultative Anaerobe Isolated from Yellowtail Marine Fish.</title>
        <authorList>
            <person name="Lee M."/>
            <person name="Choi Y.J."/>
            <person name="Farooq A."/>
            <person name="Jeong J.B."/>
            <person name="Jung M.Y."/>
        </authorList>
    </citation>
    <scope>NUCLEOTIDE SEQUENCE</scope>
    <source>
        <strain evidence="2">S8</strain>
    </source>
</reference>
<proteinExistence type="predicted"/>
<gene>
    <name evidence="2" type="ORF">NPA36_05405</name>
</gene>
<accession>A0ABT1WN69</accession>
<organism evidence="2 3">
    <name type="scientific">Granulicatella seriolae</name>
    <dbReference type="NCBI Taxonomy" id="2967226"/>
    <lineage>
        <taxon>Bacteria</taxon>
        <taxon>Bacillati</taxon>
        <taxon>Bacillota</taxon>
        <taxon>Bacilli</taxon>
        <taxon>Lactobacillales</taxon>
        <taxon>Carnobacteriaceae</taxon>
        <taxon>Granulicatella</taxon>
    </lineage>
</organism>
<dbReference type="Pfam" id="PF12679">
    <property type="entry name" value="ABC2_membrane_2"/>
    <property type="match status" value="1"/>
</dbReference>
<reference evidence="2" key="3">
    <citation type="journal article" date="2023" name="Microbiol. Resour. Announc.">
        <title>Draft Genome Sequence of Granulicatella sp. Strain S8, Isolated from a Marine Fish, Seriola quinqueradiata.</title>
        <authorList>
            <person name="Lee M."/>
            <person name="Farooq A."/>
            <person name="Jeong J.B."/>
            <person name="Jung M.Y."/>
        </authorList>
    </citation>
    <scope>NUCLEOTIDE SEQUENCE</scope>
    <source>
        <strain evidence="2">S8</strain>
    </source>
</reference>
<keyword evidence="1" id="KW-0812">Transmembrane</keyword>
<dbReference type="Proteomes" id="UP001059480">
    <property type="component" value="Unassembled WGS sequence"/>
</dbReference>
<comment type="caution">
    <text evidence="2">The sequence shown here is derived from an EMBL/GenBank/DDBJ whole genome shotgun (WGS) entry which is preliminary data.</text>
</comment>
<feature type="transmembrane region" description="Helical" evidence="1">
    <location>
        <begin position="21"/>
        <end position="46"/>
    </location>
</feature>
<feature type="transmembrane region" description="Helical" evidence="1">
    <location>
        <begin position="113"/>
        <end position="139"/>
    </location>
</feature>
<name>A0ABT1WN69_9LACT</name>
<keyword evidence="1" id="KW-0472">Membrane</keyword>
<feature type="transmembrane region" description="Helical" evidence="1">
    <location>
        <begin position="179"/>
        <end position="199"/>
    </location>
</feature>
<reference evidence="2" key="1">
    <citation type="submission" date="2022-07" db="EMBL/GenBank/DDBJ databases">
        <authorList>
            <person name="Jung M.-Y."/>
            <person name="Lee M."/>
        </authorList>
    </citation>
    <scope>NUCLEOTIDE SEQUENCE</scope>
    <source>
        <strain evidence="2">S8</strain>
    </source>
</reference>
<keyword evidence="1" id="KW-1133">Transmembrane helix</keyword>
<evidence type="ECO:0000256" key="1">
    <source>
        <dbReference type="SAM" id="Phobius"/>
    </source>
</evidence>
<protein>
    <submittedName>
        <fullName evidence="2">ABC transporter permease subunit</fullName>
    </submittedName>
</protein>
<sequence>MTHYVAFLKKEILESIRTYKLFIMLAVFAIFGLLSPLAALMTPYLIKNLLPGGQLIPIQDPTAIDSWTQFFKNITQMGVMVMVLIFSGIVITEISKGTLINILTKGLSRTVVILAKFTLMGVVWTLSLLLAFFICWLYTAYYFSADDIHHLLFSIFCLWFYGIFLLALLLLASTLTNTIYSCLMIVGLVFVTCMLLNIIPDVQQYNPVTLSLRNMDLLVNHLEPNFFYPTIAVTIGSIIALLTFSILVFRKKQI</sequence>
<dbReference type="PANTHER" id="PTHR37305">
    <property type="entry name" value="INTEGRAL MEMBRANE PROTEIN-RELATED"/>
    <property type="match status" value="1"/>
</dbReference>
<dbReference type="EMBL" id="JANHNZ010000004">
    <property type="protein sequence ID" value="MCQ9209982.1"/>
    <property type="molecule type" value="Genomic_DNA"/>
</dbReference>
<dbReference type="PANTHER" id="PTHR37305:SF1">
    <property type="entry name" value="MEMBRANE PROTEIN"/>
    <property type="match status" value="1"/>
</dbReference>
<evidence type="ECO:0000313" key="3">
    <source>
        <dbReference type="Proteomes" id="UP001059480"/>
    </source>
</evidence>
<evidence type="ECO:0000313" key="2">
    <source>
        <dbReference type="EMBL" id="MCQ9209982.1"/>
    </source>
</evidence>
<feature type="transmembrane region" description="Helical" evidence="1">
    <location>
        <begin position="226"/>
        <end position="249"/>
    </location>
</feature>